<name>A0ACB7S4K7_HYAAI</name>
<keyword evidence="2" id="KW-1185">Reference proteome</keyword>
<evidence type="ECO:0000313" key="1">
    <source>
        <dbReference type="EMBL" id="KAH6929565.1"/>
    </source>
</evidence>
<evidence type="ECO:0000313" key="2">
    <source>
        <dbReference type="Proteomes" id="UP000821845"/>
    </source>
</evidence>
<proteinExistence type="predicted"/>
<organism evidence="1 2">
    <name type="scientific">Hyalomma asiaticum</name>
    <name type="common">Tick</name>
    <dbReference type="NCBI Taxonomy" id="266040"/>
    <lineage>
        <taxon>Eukaryota</taxon>
        <taxon>Metazoa</taxon>
        <taxon>Ecdysozoa</taxon>
        <taxon>Arthropoda</taxon>
        <taxon>Chelicerata</taxon>
        <taxon>Arachnida</taxon>
        <taxon>Acari</taxon>
        <taxon>Parasitiformes</taxon>
        <taxon>Ixodida</taxon>
        <taxon>Ixodoidea</taxon>
        <taxon>Ixodidae</taxon>
        <taxon>Hyalomminae</taxon>
        <taxon>Hyalomma</taxon>
    </lineage>
</organism>
<dbReference type="EMBL" id="CM023485">
    <property type="protein sequence ID" value="KAH6929565.1"/>
    <property type="molecule type" value="Genomic_DNA"/>
</dbReference>
<accession>A0ACB7S4K7</accession>
<protein>
    <submittedName>
        <fullName evidence="1">Uncharacterized protein</fullName>
    </submittedName>
</protein>
<comment type="caution">
    <text evidence="1">The sequence shown here is derived from an EMBL/GenBank/DDBJ whole genome shotgun (WGS) entry which is preliminary data.</text>
</comment>
<reference evidence="1" key="1">
    <citation type="submission" date="2020-05" db="EMBL/GenBank/DDBJ databases">
        <title>Large-scale comparative analyses of tick genomes elucidate their genetic diversity and vector capacities.</title>
        <authorList>
            <person name="Jia N."/>
            <person name="Wang J."/>
            <person name="Shi W."/>
            <person name="Du L."/>
            <person name="Sun Y."/>
            <person name="Zhan W."/>
            <person name="Jiang J."/>
            <person name="Wang Q."/>
            <person name="Zhang B."/>
            <person name="Ji P."/>
            <person name="Sakyi L.B."/>
            <person name="Cui X."/>
            <person name="Yuan T."/>
            <person name="Jiang B."/>
            <person name="Yang W."/>
            <person name="Lam T.T.-Y."/>
            <person name="Chang Q."/>
            <person name="Ding S."/>
            <person name="Wang X."/>
            <person name="Zhu J."/>
            <person name="Ruan X."/>
            <person name="Zhao L."/>
            <person name="Wei J."/>
            <person name="Que T."/>
            <person name="Du C."/>
            <person name="Cheng J."/>
            <person name="Dai P."/>
            <person name="Han X."/>
            <person name="Huang E."/>
            <person name="Gao Y."/>
            <person name="Liu J."/>
            <person name="Shao H."/>
            <person name="Ye R."/>
            <person name="Li L."/>
            <person name="Wei W."/>
            <person name="Wang X."/>
            <person name="Wang C."/>
            <person name="Yang T."/>
            <person name="Huo Q."/>
            <person name="Li W."/>
            <person name="Guo W."/>
            <person name="Chen H."/>
            <person name="Zhou L."/>
            <person name="Ni X."/>
            <person name="Tian J."/>
            <person name="Zhou Y."/>
            <person name="Sheng Y."/>
            <person name="Liu T."/>
            <person name="Pan Y."/>
            <person name="Xia L."/>
            <person name="Li J."/>
            <person name="Zhao F."/>
            <person name="Cao W."/>
        </authorList>
    </citation>
    <scope>NUCLEOTIDE SEQUENCE</scope>
    <source>
        <strain evidence="1">Hyas-2018</strain>
    </source>
</reference>
<gene>
    <name evidence="1" type="ORF">HPB50_002773</name>
</gene>
<dbReference type="Proteomes" id="UP000821845">
    <property type="component" value="Chromosome 5"/>
</dbReference>
<sequence>MYSLRFGRGRKRPVARLVPQPKRKEYILFFDRLPLPHSGQRRDFCNQPIAAYVVLLLRGECLGRVEPLEDTPVIDAPDDTHCSSSSTLTVWYVLPVASVAAPYTSENNPIEK</sequence>